<feature type="region of interest" description="Disordered" evidence="1">
    <location>
        <begin position="101"/>
        <end position="379"/>
    </location>
</feature>
<keyword evidence="4" id="KW-1185">Reference proteome</keyword>
<dbReference type="Proteomes" id="UP000321514">
    <property type="component" value="Unassembled WGS sequence"/>
</dbReference>
<evidence type="ECO:0000313" key="4">
    <source>
        <dbReference type="Proteomes" id="UP000183760"/>
    </source>
</evidence>
<feature type="compositionally biased region" description="Basic and acidic residues" evidence="1">
    <location>
        <begin position="269"/>
        <end position="291"/>
    </location>
</feature>
<dbReference type="RefSeq" id="WP_074954983.1">
    <property type="nucleotide sequence ID" value="NZ_BJXR01000031.1"/>
</dbReference>
<dbReference type="EMBL" id="BJXR01000031">
    <property type="protein sequence ID" value="GEN08988.1"/>
    <property type="molecule type" value="Genomic_DNA"/>
</dbReference>
<dbReference type="OrthoDB" id="5385342at2"/>
<feature type="compositionally biased region" description="Basic and acidic residues" evidence="1">
    <location>
        <begin position="335"/>
        <end position="365"/>
    </location>
</feature>
<feature type="compositionally biased region" description="Basic and acidic residues" evidence="1">
    <location>
        <begin position="101"/>
        <end position="121"/>
    </location>
</feature>
<proteinExistence type="predicted"/>
<protein>
    <submittedName>
        <fullName evidence="2">Uncharacterized protein</fullName>
    </submittedName>
</protein>
<reference evidence="2 5" key="2">
    <citation type="submission" date="2019-07" db="EMBL/GenBank/DDBJ databases">
        <title>Whole genome shotgun sequence of Myxococcus fulvus NBRC 100333.</title>
        <authorList>
            <person name="Hosoyama A."/>
            <person name="Uohara A."/>
            <person name="Ohji S."/>
            <person name="Ichikawa N."/>
        </authorList>
    </citation>
    <scope>NUCLEOTIDE SEQUENCE [LARGE SCALE GENOMIC DNA]</scope>
    <source>
        <strain evidence="2 5">NBRC 100333</strain>
    </source>
</reference>
<evidence type="ECO:0000313" key="3">
    <source>
        <dbReference type="EMBL" id="SEU14064.1"/>
    </source>
</evidence>
<dbReference type="AlphaFoldDB" id="A0A511T6N5"/>
<name>A0A511T6N5_MYXFU</name>
<feature type="compositionally biased region" description="Gly residues" evidence="1">
    <location>
        <begin position="231"/>
        <end position="241"/>
    </location>
</feature>
<evidence type="ECO:0000313" key="5">
    <source>
        <dbReference type="Proteomes" id="UP000321514"/>
    </source>
</evidence>
<comment type="caution">
    <text evidence="2">The sequence shown here is derived from an EMBL/GenBank/DDBJ whole genome shotgun (WGS) entry which is preliminary data.</text>
</comment>
<reference evidence="3 4" key="1">
    <citation type="submission" date="2016-10" db="EMBL/GenBank/DDBJ databases">
        <authorList>
            <person name="Varghese N."/>
            <person name="Submissions S."/>
        </authorList>
    </citation>
    <scope>NUCLEOTIDE SEQUENCE [LARGE SCALE GENOMIC DNA]</scope>
    <source>
        <strain evidence="3 4">DSM 16525</strain>
    </source>
</reference>
<dbReference type="EMBL" id="FOIB01000005">
    <property type="protein sequence ID" value="SEU14064.1"/>
    <property type="molecule type" value="Genomic_DNA"/>
</dbReference>
<feature type="compositionally biased region" description="Basic and acidic residues" evidence="1">
    <location>
        <begin position="146"/>
        <end position="205"/>
    </location>
</feature>
<dbReference type="Proteomes" id="UP000183760">
    <property type="component" value="Unassembled WGS sequence"/>
</dbReference>
<evidence type="ECO:0000313" key="2">
    <source>
        <dbReference type="EMBL" id="GEN08988.1"/>
    </source>
</evidence>
<accession>A0A511T6N5</accession>
<gene>
    <name evidence="2" type="ORF">MFU01_40250</name>
    <name evidence="3" type="ORF">SAMN05443572_105245</name>
</gene>
<sequence>MTASAPTPPPHTPVNYLEGGGSSFFSRQCQQLLIKAKLNPDWFGSYDHVAKLNREAKAKCVRWDTATAAEHAAGMKDGTPLERPTPGDRYLRSCQSGHLVRDSNFRESGADDMGNDARGDPCRNVIDGYESDRAPAVPQQGMASENMEHGRHTRRENADTQRRRYDNSESGRPETEYGQRQRHADEDARVNQYVREHQQRWRTSERAANQQPPGLAGTSGSGASGSASASGGPGGAAGSGLGSVKSPTCPPADVIDGKSAAKCINNWRKKAEAQMKQKMADNMAKHERDSTPDENFTSAPPPPSRQDQYQAHLDQNVHNATVAREAARGTPGEAAAKKAATDARTEASKFRRARCRAEQAARLRGDPGAGPPRTKGNAL</sequence>
<evidence type="ECO:0000256" key="1">
    <source>
        <dbReference type="SAM" id="MobiDB-lite"/>
    </source>
</evidence>
<organism evidence="2 5">
    <name type="scientific">Myxococcus fulvus</name>
    <dbReference type="NCBI Taxonomy" id="33"/>
    <lineage>
        <taxon>Bacteria</taxon>
        <taxon>Pseudomonadati</taxon>
        <taxon>Myxococcota</taxon>
        <taxon>Myxococcia</taxon>
        <taxon>Myxococcales</taxon>
        <taxon>Cystobacterineae</taxon>
        <taxon>Myxococcaceae</taxon>
        <taxon>Myxococcus</taxon>
    </lineage>
</organism>